<accession>A0A4R8Q2A8</accession>
<feature type="chain" id="PRO_5021030140" evidence="1">
    <location>
        <begin position="21"/>
        <end position="74"/>
    </location>
</feature>
<evidence type="ECO:0000313" key="2">
    <source>
        <dbReference type="EMBL" id="TDZ32441.1"/>
    </source>
</evidence>
<protein>
    <submittedName>
        <fullName evidence="2">Uncharacterized protein</fullName>
    </submittedName>
</protein>
<dbReference type="Proteomes" id="UP000295083">
    <property type="component" value="Unassembled WGS sequence"/>
</dbReference>
<gene>
    <name evidence="2" type="ORF">C8035_v012298</name>
</gene>
<dbReference type="AlphaFoldDB" id="A0A4R8Q2A8"/>
<evidence type="ECO:0000256" key="1">
    <source>
        <dbReference type="SAM" id="SignalP"/>
    </source>
</evidence>
<proteinExistence type="predicted"/>
<comment type="caution">
    <text evidence="2">The sequence shown here is derived from an EMBL/GenBank/DDBJ whole genome shotgun (WGS) entry which is preliminary data.</text>
</comment>
<reference evidence="2 3" key="1">
    <citation type="submission" date="2018-11" db="EMBL/GenBank/DDBJ databases">
        <title>Genome sequence and assembly of Colletotrichum spinosum.</title>
        <authorList>
            <person name="Gan P."/>
            <person name="Shirasu K."/>
        </authorList>
    </citation>
    <scope>NUCLEOTIDE SEQUENCE [LARGE SCALE GENOMIC DNA]</scope>
    <source>
        <strain evidence="2 3">CBS 515.97</strain>
    </source>
</reference>
<dbReference type="PROSITE" id="PS51257">
    <property type="entry name" value="PROKAR_LIPOPROTEIN"/>
    <property type="match status" value="1"/>
</dbReference>
<sequence>MQAKLIVPFLVAMLASSVAACTPHLATAVWVPLASPMLPVDRPEPADIELEGVMTAFGSVLASVIRVGHVGPSQ</sequence>
<evidence type="ECO:0000313" key="3">
    <source>
        <dbReference type="Proteomes" id="UP000295083"/>
    </source>
</evidence>
<dbReference type="EMBL" id="QAPG01000079">
    <property type="protein sequence ID" value="TDZ32441.1"/>
    <property type="molecule type" value="Genomic_DNA"/>
</dbReference>
<organism evidence="2 3">
    <name type="scientific">Colletotrichum spinosum</name>
    <dbReference type="NCBI Taxonomy" id="1347390"/>
    <lineage>
        <taxon>Eukaryota</taxon>
        <taxon>Fungi</taxon>
        <taxon>Dikarya</taxon>
        <taxon>Ascomycota</taxon>
        <taxon>Pezizomycotina</taxon>
        <taxon>Sordariomycetes</taxon>
        <taxon>Hypocreomycetidae</taxon>
        <taxon>Glomerellales</taxon>
        <taxon>Glomerellaceae</taxon>
        <taxon>Colletotrichum</taxon>
        <taxon>Colletotrichum orbiculare species complex</taxon>
    </lineage>
</organism>
<keyword evidence="1" id="KW-0732">Signal</keyword>
<keyword evidence="3" id="KW-1185">Reference proteome</keyword>
<feature type="signal peptide" evidence="1">
    <location>
        <begin position="1"/>
        <end position="20"/>
    </location>
</feature>
<name>A0A4R8Q2A8_9PEZI</name>